<dbReference type="InterPro" id="IPR027417">
    <property type="entry name" value="P-loop_NTPase"/>
</dbReference>
<dbReference type="AlphaFoldDB" id="A0A0C3R1M7"/>
<keyword evidence="5" id="KW-0067">ATP-binding</keyword>
<name>A0A0C3R1M7_9PORP</name>
<dbReference type="PANTHER" id="PTHR30473">
    <property type="entry name" value="PROTEIN PHOH"/>
    <property type="match status" value="1"/>
</dbReference>
<evidence type="ECO:0000256" key="5">
    <source>
        <dbReference type="ARBA" id="ARBA00022840"/>
    </source>
</evidence>
<dbReference type="PANTHER" id="PTHR30473:SF1">
    <property type="entry name" value="PHOH-LIKE PROTEIN"/>
    <property type="match status" value="1"/>
</dbReference>
<evidence type="ECO:0000256" key="3">
    <source>
        <dbReference type="ARBA" id="ARBA00022490"/>
    </source>
</evidence>
<dbReference type="GO" id="GO:0005829">
    <property type="term" value="C:cytosol"/>
    <property type="evidence" value="ECO:0007669"/>
    <property type="project" value="TreeGrafter"/>
</dbReference>
<dbReference type="EMBL" id="JPIT01000039">
    <property type="protein sequence ID" value="KIO42554.1"/>
    <property type="molecule type" value="Genomic_DNA"/>
</dbReference>
<dbReference type="OrthoDB" id="9773137at2"/>
<evidence type="ECO:0000313" key="10">
    <source>
        <dbReference type="Proteomes" id="UP000031937"/>
    </source>
</evidence>
<dbReference type="InterPro" id="IPR051451">
    <property type="entry name" value="PhoH2-like"/>
</dbReference>
<dbReference type="GO" id="GO:0005524">
    <property type="term" value="F:ATP binding"/>
    <property type="evidence" value="ECO:0007669"/>
    <property type="project" value="UniProtKB-KW"/>
</dbReference>
<comment type="subcellular location">
    <subcellularLocation>
        <location evidence="1">Cytoplasm</location>
    </subcellularLocation>
</comment>
<protein>
    <recommendedName>
        <fullName evidence="6">PhoH-like protein</fullName>
    </recommendedName>
</protein>
<keyword evidence="11" id="KW-1185">Reference proteome</keyword>
<accession>A0A0C3R1M7</accession>
<sequence length="314" mass="35339">MERRISIGNIDPIDFYGINNAKFITLKEFFPKLKITARGDEIIVQGEEKDIEILNAKVNALLEHYNKYNMLTVANLKRIILEDDVIEDPEDPASIIVFGNGGKIIRARTVNQRKLVDLSKTNDLLFATGPAGSGKTYTAIALAVKALRNKEIKRIILSRPAVEAGESLGFLPGDMKEKVDPYLQPLYDALSDMIPARKLTEYLESEVIQIAPLAYMRGRTLNDAFVILDEAQNTTRNQLKMFLTRMGISAKFVITGDMSQIDLPKQNDSGLIHAFKILKDIKGIAFVEFDTNDIVRHRLVKEIVKAYNNEKKSI</sequence>
<dbReference type="Gene3D" id="3.40.50.300">
    <property type="entry name" value="P-loop containing nucleotide triphosphate hydrolases"/>
    <property type="match status" value="1"/>
</dbReference>
<reference evidence="8 10" key="2">
    <citation type="submission" date="2014-07" db="EMBL/GenBank/DDBJ databases">
        <title>Porphyromonadaceae bacterium OUH 334697 = ATCC BAA-2682 = DSM 28341 draft genome.</title>
        <authorList>
            <person name="Sydenham T.V."/>
            <person name="Hasman H."/>
            <person name="Justesen U.S."/>
        </authorList>
    </citation>
    <scope>NUCLEOTIDE SEQUENCE [LARGE SCALE GENOMIC DNA]</scope>
    <source>
        <strain evidence="8 10">OUH 334697</strain>
    </source>
</reference>
<comment type="caution">
    <text evidence="9">The sequence shown here is derived from an EMBL/GenBank/DDBJ whole genome shotgun (WGS) entry which is preliminary data.</text>
</comment>
<keyword evidence="4" id="KW-0547">Nucleotide-binding</keyword>
<dbReference type="Proteomes" id="UP000031937">
    <property type="component" value="Unassembled WGS sequence"/>
</dbReference>
<comment type="similarity">
    <text evidence="2">Belongs to the PhoH family.</text>
</comment>
<reference evidence="9 11" key="1">
    <citation type="submission" date="2014-07" db="EMBL/GenBank/DDBJ databases">
        <title>Porphyromonadaceae bacterium OUH 308042 = ATCC BAA-2681 = DSM 28342 draft genome.</title>
        <authorList>
            <person name="Sydenham T.V."/>
            <person name="Hasman H."/>
            <person name="Justensen U.S."/>
        </authorList>
    </citation>
    <scope>NUCLEOTIDE SEQUENCE [LARGE SCALE GENOMIC DNA]</scope>
    <source>
        <strain evidence="9 11">OUH 308042</strain>
    </source>
</reference>
<evidence type="ECO:0000259" key="7">
    <source>
        <dbReference type="Pfam" id="PF02562"/>
    </source>
</evidence>
<dbReference type="RefSeq" id="WP_041504597.1">
    <property type="nucleotide sequence ID" value="NZ_JPIT01000039.1"/>
</dbReference>
<evidence type="ECO:0000313" key="9">
    <source>
        <dbReference type="EMBL" id="KIO42640.1"/>
    </source>
</evidence>
<evidence type="ECO:0000313" key="11">
    <source>
        <dbReference type="Proteomes" id="UP000031980"/>
    </source>
</evidence>
<dbReference type="EMBL" id="JPIU01000051">
    <property type="protein sequence ID" value="KIO42640.1"/>
    <property type="molecule type" value="Genomic_DNA"/>
</dbReference>
<proteinExistence type="inferred from homology"/>
<dbReference type="InterPro" id="IPR003714">
    <property type="entry name" value="PhoH"/>
</dbReference>
<evidence type="ECO:0000256" key="1">
    <source>
        <dbReference type="ARBA" id="ARBA00004496"/>
    </source>
</evidence>
<dbReference type="Proteomes" id="UP000031980">
    <property type="component" value="Unassembled WGS sequence"/>
</dbReference>
<organism evidence="9 11">
    <name type="scientific">Sanguibacteroides justesenii</name>
    <dbReference type="NCBI Taxonomy" id="1547597"/>
    <lineage>
        <taxon>Bacteria</taxon>
        <taxon>Pseudomonadati</taxon>
        <taxon>Bacteroidota</taxon>
        <taxon>Bacteroidia</taxon>
        <taxon>Bacteroidales</taxon>
        <taxon>Porphyromonadaceae</taxon>
        <taxon>Sanguibacteroides</taxon>
    </lineage>
</organism>
<dbReference type="FunFam" id="3.40.50.300:FF:000013">
    <property type="entry name" value="PhoH family ATPase"/>
    <property type="match status" value="1"/>
</dbReference>
<evidence type="ECO:0000256" key="4">
    <source>
        <dbReference type="ARBA" id="ARBA00022741"/>
    </source>
</evidence>
<dbReference type="Pfam" id="PF02562">
    <property type="entry name" value="PhoH"/>
    <property type="match status" value="1"/>
</dbReference>
<gene>
    <name evidence="9" type="ORF">BA92_14860</name>
    <name evidence="8" type="ORF">IE90_14835</name>
</gene>
<feature type="domain" description="PhoH-like protein" evidence="7">
    <location>
        <begin position="105"/>
        <end position="308"/>
    </location>
</feature>
<evidence type="ECO:0000313" key="8">
    <source>
        <dbReference type="EMBL" id="KIO42554.1"/>
    </source>
</evidence>
<dbReference type="SUPFAM" id="SSF52540">
    <property type="entry name" value="P-loop containing nucleoside triphosphate hydrolases"/>
    <property type="match status" value="1"/>
</dbReference>
<evidence type="ECO:0000256" key="2">
    <source>
        <dbReference type="ARBA" id="ARBA00010393"/>
    </source>
</evidence>
<keyword evidence="3" id="KW-0963">Cytoplasm</keyword>
<evidence type="ECO:0000256" key="6">
    <source>
        <dbReference type="ARBA" id="ARBA00039970"/>
    </source>
</evidence>